<dbReference type="Gene3D" id="2.60.40.1120">
    <property type="entry name" value="Carboxypeptidase-like, regulatory domain"/>
    <property type="match status" value="1"/>
</dbReference>
<feature type="signal peptide" evidence="12">
    <location>
        <begin position="1"/>
        <end position="19"/>
    </location>
</feature>
<feature type="chain" id="PRO_5047365777" evidence="12">
    <location>
        <begin position="20"/>
        <end position="710"/>
    </location>
</feature>
<keyword evidence="6 11" id="KW-0798">TonB box</keyword>
<evidence type="ECO:0000256" key="10">
    <source>
        <dbReference type="PROSITE-ProRule" id="PRU01360"/>
    </source>
</evidence>
<dbReference type="InterPro" id="IPR036942">
    <property type="entry name" value="Beta-barrel_TonB_sf"/>
</dbReference>
<dbReference type="PROSITE" id="PS52016">
    <property type="entry name" value="TONB_DEPENDENT_REC_3"/>
    <property type="match status" value="1"/>
</dbReference>
<evidence type="ECO:0000256" key="1">
    <source>
        <dbReference type="ARBA" id="ARBA00004571"/>
    </source>
</evidence>
<keyword evidence="8 15" id="KW-0675">Receptor</keyword>
<protein>
    <submittedName>
        <fullName evidence="15">Outer membrane receptor for ferrienterochelin and colicins</fullName>
    </submittedName>
</protein>
<feature type="domain" description="TonB-dependent receptor plug" evidence="14">
    <location>
        <begin position="120"/>
        <end position="224"/>
    </location>
</feature>
<dbReference type="SUPFAM" id="SSF49464">
    <property type="entry name" value="Carboxypeptidase regulatory domain-like"/>
    <property type="match status" value="1"/>
</dbReference>
<dbReference type="CDD" id="cd01347">
    <property type="entry name" value="ligand_gated_channel"/>
    <property type="match status" value="1"/>
</dbReference>
<evidence type="ECO:0000256" key="7">
    <source>
        <dbReference type="ARBA" id="ARBA00023136"/>
    </source>
</evidence>
<dbReference type="InterPro" id="IPR039426">
    <property type="entry name" value="TonB-dep_rcpt-like"/>
</dbReference>
<reference evidence="15 16" key="1">
    <citation type="submission" date="2020-08" db="EMBL/GenBank/DDBJ databases">
        <title>Genomic Encyclopedia of Type Strains, Phase IV (KMG-IV): sequencing the most valuable type-strain genomes for metagenomic binning, comparative biology and taxonomic classification.</title>
        <authorList>
            <person name="Goeker M."/>
        </authorList>
    </citation>
    <scope>NUCLEOTIDE SEQUENCE [LARGE SCALE GENOMIC DNA]</scope>
    <source>
        <strain evidence="15 16">DSM 102983</strain>
    </source>
</reference>
<proteinExistence type="inferred from homology"/>
<keyword evidence="7 10" id="KW-0472">Membrane</keyword>
<comment type="caution">
    <text evidence="15">The sequence shown here is derived from an EMBL/GenBank/DDBJ whole genome shotgun (WGS) entry which is preliminary data.</text>
</comment>
<dbReference type="Gene3D" id="2.170.130.10">
    <property type="entry name" value="TonB-dependent receptor, plug domain"/>
    <property type="match status" value="1"/>
</dbReference>
<evidence type="ECO:0000259" key="14">
    <source>
        <dbReference type="Pfam" id="PF07715"/>
    </source>
</evidence>
<evidence type="ECO:0000256" key="9">
    <source>
        <dbReference type="ARBA" id="ARBA00023237"/>
    </source>
</evidence>
<accession>A0ABR6KPR2</accession>
<keyword evidence="3 10" id="KW-1134">Transmembrane beta strand</keyword>
<evidence type="ECO:0000256" key="6">
    <source>
        <dbReference type="ARBA" id="ARBA00023077"/>
    </source>
</evidence>
<evidence type="ECO:0000256" key="8">
    <source>
        <dbReference type="ARBA" id="ARBA00023170"/>
    </source>
</evidence>
<dbReference type="Gene3D" id="2.40.170.20">
    <property type="entry name" value="TonB-dependent receptor, beta-barrel domain"/>
    <property type="match status" value="1"/>
</dbReference>
<evidence type="ECO:0000256" key="4">
    <source>
        <dbReference type="ARBA" id="ARBA00022692"/>
    </source>
</evidence>
<dbReference type="InterPro" id="IPR000531">
    <property type="entry name" value="Beta-barrel_TonB"/>
</dbReference>
<evidence type="ECO:0000313" key="15">
    <source>
        <dbReference type="EMBL" id="MBB4622902.1"/>
    </source>
</evidence>
<dbReference type="Pfam" id="PF07715">
    <property type="entry name" value="Plug"/>
    <property type="match status" value="1"/>
</dbReference>
<comment type="similarity">
    <text evidence="10 11">Belongs to the TonB-dependent receptor family.</text>
</comment>
<keyword evidence="4 10" id="KW-0812">Transmembrane</keyword>
<feature type="domain" description="TonB-dependent receptor-like beta-barrel" evidence="13">
    <location>
        <begin position="243"/>
        <end position="677"/>
    </location>
</feature>
<dbReference type="InterPro" id="IPR008969">
    <property type="entry name" value="CarboxyPept-like_regulatory"/>
</dbReference>
<organism evidence="15 16">
    <name type="scientific">Parabacteroides faecis</name>
    <dbReference type="NCBI Taxonomy" id="1217282"/>
    <lineage>
        <taxon>Bacteria</taxon>
        <taxon>Pseudomonadati</taxon>
        <taxon>Bacteroidota</taxon>
        <taxon>Bacteroidia</taxon>
        <taxon>Bacteroidales</taxon>
        <taxon>Tannerellaceae</taxon>
        <taxon>Parabacteroides</taxon>
    </lineage>
</organism>
<keyword evidence="2 10" id="KW-0813">Transport</keyword>
<keyword evidence="16" id="KW-1185">Reference proteome</keyword>
<gene>
    <name evidence="15" type="ORF">GGQ57_002811</name>
</gene>
<evidence type="ECO:0000256" key="12">
    <source>
        <dbReference type="SAM" id="SignalP"/>
    </source>
</evidence>
<comment type="subcellular location">
    <subcellularLocation>
        <location evidence="1 10">Cell outer membrane</location>
        <topology evidence="1 10">Multi-pass membrane protein</topology>
    </subcellularLocation>
</comment>
<evidence type="ECO:0000256" key="2">
    <source>
        <dbReference type="ARBA" id="ARBA00022448"/>
    </source>
</evidence>
<evidence type="ECO:0000259" key="13">
    <source>
        <dbReference type="Pfam" id="PF00593"/>
    </source>
</evidence>
<evidence type="ECO:0000256" key="5">
    <source>
        <dbReference type="ARBA" id="ARBA00022729"/>
    </source>
</evidence>
<dbReference type="PANTHER" id="PTHR30069">
    <property type="entry name" value="TONB-DEPENDENT OUTER MEMBRANE RECEPTOR"/>
    <property type="match status" value="1"/>
</dbReference>
<keyword evidence="9 10" id="KW-0998">Cell outer membrane</keyword>
<dbReference type="InterPro" id="IPR012910">
    <property type="entry name" value="Plug_dom"/>
</dbReference>
<dbReference type="RefSeq" id="WP_183671228.1">
    <property type="nucleotide sequence ID" value="NZ_BMPB01000005.1"/>
</dbReference>
<name>A0ABR6KPR2_9BACT</name>
<dbReference type="EMBL" id="JACHOC010000005">
    <property type="protein sequence ID" value="MBB4622902.1"/>
    <property type="molecule type" value="Genomic_DNA"/>
</dbReference>
<dbReference type="InterPro" id="IPR037066">
    <property type="entry name" value="Plug_dom_sf"/>
</dbReference>
<dbReference type="Pfam" id="PF00593">
    <property type="entry name" value="TonB_dep_Rec_b-barrel"/>
    <property type="match status" value="1"/>
</dbReference>
<evidence type="ECO:0000256" key="11">
    <source>
        <dbReference type="RuleBase" id="RU003357"/>
    </source>
</evidence>
<evidence type="ECO:0000313" key="16">
    <source>
        <dbReference type="Proteomes" id="UP000533637"/>
    </source>
</evidence>
<evidence type="ECO:0000256" key="3">
    <source>
        <dbReference type="ARBA" id="ARBA00022452"/>
    </source>
</evidence>
<sequence length="710" mass="79943">MKTILLILASIVLCGNLSANEPPRQVSGCITDEKGETLPYANILVKGTTHGTASDLDGNYKLDLSKPGEYHLIIKYAGFTPVEQRIYLHGDTVINFRLKEDALNLNEVTVTATRTPKLLKDAPVITRVITATDIKKLNAVTVQDLLETELPGMEFTRQMDGQIAVNMQGMSGKYVLFLIDGERMAGETLNNVDYNRLNADNIERIEIVKGAASALYGSSAIGGVVNIITKEPSKPLEVNVSGYYGSNNEQRYGGTIGTKQKNISSLTSVMYKNKDHYSLWSSDRTDSAIIYGGKDLSVDEKLSWKVSDKITLTGKGGFYTRLADIANDKKTDRYRDYNGSVRMNYLISEKQDLTISYLLDRYNKYDHYTKTDADSLNYRNTQHTARAQYNYSFTPNNTLIGGAEFFRDELMSYQFSGDTHSTNDYILYAQHDFNVTEQFNLVYGGRMDYYNSFGAHISPNISLMYKLKPFTFRTSYSRGFRAPSLKEMWTEWDMGGMNMFIIAGDPNLEPEISDNFSVSAEYSRDRVNFSVIGYYNNIKDKITTIFSADRDTSYYRNIDKSKLAGLDANLAVKCPYGFTVKAAYAYVHENMKQNGYNVSSTRPHSATLGINYEYSRKNYDLNVALNGRFLGKLDTYEANSTGDTFTPVHYSGYQNWKITVSQRLFGAYLLQATVDNIFNYKPDIIASNSPMSPGTTFMIGLSVNIDEIFK</sequence>
<dbReference type="Pfam" id="PF13715">
    <property type="entry name" value="CarbopepD_reg_2"/>
    <property type="match status" value="1"/>
</dbReference>
<dbReference type="SUPFAM" id="SSF56935">
    <property type="entry name" value="Porins"/>
    <property type="match status" value="1"/>
</dbReference>
<keyword evidence="5 12" id="KW-0732">Signal</keyword>
<dbReference type="Proteomes" id="UP000533637">
    <property type="component" value="Unassembled WGS sequence"/>
</dbReference>
<dbReference type="PANTHER" id="PTHR30069:SF29">
    <property type="entry name" value="HEMOGLOBIN AND HEMOGLOBIN-HAPTOGLOBIN-BINDING PROTEIN 1-RELATED"/>
    <property type="match status" value="1"/>
</dbReference>